<feature type="compositionally biased region" description="Polar residues" evidence="10">
    <location>
        <begin position="594"/>
        <end position="607"/>
    </location>
</feature>
<sequence length="951" mass="100216">MAATMVNPFSTSSPLTSMNPTATEHDYRFPRRPGDAAAGHRKADRFGTALPPTASGSRPSAATTTTARIADGGQRAALHRFGLDLPTTQSSAHHDLLRAAVFPPFQQCVASEGQHLDEMQRQDPLAIQVWKFFAQTKQRLPAQERMENLTWRMMHFKLPKARAAESVKTNRLSGASLNAPSGIAQLRRTTELALPQPDPMNLDDFIHNDNVGTPAGLALTPTPEAMRQAEEKSVHTTAAAIPIKSRKDPSQQLIPQSVPVAAHQRAQDEFGYLPRHPRKTSIDETGQRTRKRPANFSPHVPAVSSGFAANGLDADSELQEYSLDHLHQAGMAQPPNQTAVPFPLDTFRLDNDPIITSAGPFQQNFSFSPATSPMVAHDPFASLYNGPMPSGSLGTDFYSPPGSAYPSAVSTPHPLTDGEGFYFGPVDMRHPRQQPYRPGHPAMGNAMGHQFPYGGNGNLMFNPATTTSLDAASTFAGPGSFGHIDPTQVFQQGHRSPGVSLGQDSMFSFGADSDEEEGTAFADRNIPIPRDIPPQGMEDSGFDSSSLQWDPSLPGNFSTQAARYPAGPTRKQVTIGGTTTDYVETNGEWEAGSLNRSQSQSFRQTNGRIGKVPRTASTPGLTSRGNPFDRLAQSTSNSPPAEQNATSDLSSATASRAPSPPPGSRHGSTTNLQGTGGNQGESNTPTTCTNCFTQTTPLWRRNPEGQPLCNACGLFLKLHGVVRPLSLKTDVIKKRNRGSGAGLPVGGTSTRSSRKNANSNSNSSAKKSSSLSISSSAANPLPTQVTTPPPAQNRAGSANESDSPASGSASAVNTAGSTPTSYAGSSSGVVGGKGVVPIAAAPPKNAPGPGAASLPRTTALSSSKRQRRHSKSVVEQPPSSGMDIDSPENSTGSSEAAPRSLGSSTALPTMQTNTSSLGLTNGIGGATQRPLAGPGSQRAGPQEWEWLTMSL</sequence>
<dbReference type="PROSITE" id="PS00344">
    <property type="entry name" value="GATA_ZN_FINGER_1"/>
    <property type="match status" value="1"/>
</dbReference>
<dbReference type="CDD" id="cd00202">
    <property type="entry name" value="ZnF_GATA"/>
    <property type="match status" value="1"/>
</dbReference>
<dbReference type="InterPro" id="IPR013860">
    <property type="entry name" value="AreA_GATA"/>
</dbReference>
<evidence type="ECO:0000256" key="4">
    <source>
        <dbReference type="ARBA" id="ARBA00022833"/>
    </source>
</evidence>
<dbReference type="InterPro" id="IPR039355">
    <property type="entry name" value="Transcription_factor_GATA"/>
</dbReference>
<evidence type="ECO:0000256" key="10">
    <source>
        <dbReference type="SAM" id="MobiDB-lite"/>
    </source>
</evidence>
<dbReference type="Pfam" id="PF08550">
    <property type="entry name" value="GATA_AreA"/>
    <property type="match status" value="1"/>
</dbReference>
<feature type="compositionally biased region" description="Basic and acidic residues" evidence="10">
    <location>
        <begin position="23"/>
        <end position="34"/>
    </location>
</feature>
<reference evidence="12 13" key="1">
    <citation type="submission" date="2024-09" db="EMBL/GenBank/DDBJ databases">
        <title>Itraconazole resistance in Madurella fahalii resulting from another homologue of gene encoding cytochrome P450 14-alpha sterol demethylase (CYP51).</title>
        <authorList>
            <person name="Yoshioka I."/>
            <person name="Fahal A.H."/>
            <person name="Kaneko S."/>
            <person name="Yaguchi T."/>
        </authorList>
    </citation>
    <scope>NUCLEOTIDE SEQUENCE [LARGE SCALE GENOMIC DNA]</scope>
    <source>
        <strain evidence="12 13">IFM 68171</strain>
    </source>
</reference>
<evidence type="ECO:0000313" key="13">
    <source>
        <dbReference type="Proteomes" id="UP001628179"/>
    </source>
</evidence>
<evidence type="ECO:0000256" key="8">
    <source>
        <dbReference type="ARBA" id="ARBA00023242"/>
    </source>
</evidence>
<evidence type="ECO:0000256" key="6">
    <source>
        <dbReference type="ARBA" id="ARBA00023063"/>
    </source>
</evidence>
<feature type="domain" description="GATA-type" evidence="11">
    <location>
        <begin position="682"/>
        <end position="735"/>
    </location>
</feature>
<keyword evidence="6" id="KW-0534">Nitrate assimilation</keyword>
<organism evidence="12 13">
    <name type="scientific">Madurella fahalii</name>
    <dbReference type="NCBI Taxonomy" id="1157608"/>
    <lineage>
        <taxon>Eukaryota</taxon>
        <taxon>Fungi</taxon>
        <taxon>Dikarya</taxon>
        <taxon>Ascomycota</taxon>
        <taxon>Pezizomycotina</taxon>
        <taxon>Sordariomycetes</taxon>
        <taxon>Sordariomycetidae</taxon>
        <taxon>Sordariales</taxon>
        <taxon>Sordariales incertae sedis</taxon>
        <taxon>Madurella</taxon>
    </lineage>
</organism>
<dbReference type="EMBL" id="BAAFSV010000001">
    <property type="protein sequence ID" value="GAB1312228.1"/>
    <property type="molecule type" value="Genomic_DNA"/>
</dbReference>
<comment type="caution">
    <text evidence="12">The sequence shown here is derived from an EMBL/GenBank/DDBJ whole genome shotgun (WGS) entry which is preliminary data.</text>
</comment>
<feature type="compositionally biased region" description="Polar residues" evidence="10">
    <location>
        <begin position="794"/>
        <end position="820"/>
    </location>
</feature>
<keyword evidence="7" id="KW-0804">Transcription</keyword>
<feature type="compositionally biased region" description="Low complexity" evidence="10">
    <location>
        <begin position="840"/>
        <end position="852"/>
    </location>
</feature>
<evidence type="ECO:0000256" key="2">
    <source>
        <dbReference type="ARBA" id="ARBA00022723"/>
    </source>
</evidence>
<dbReference type="PANTHER" id="PTHR10071">
    <property type="entry name" value="TRANSCRIPTION FACTOR GATA FAMILY MEMBER"/>
    <property type="match status" value="1"/>
</dbReference>
<dbReference type="InterPro" id="IPR000679">
    <property type="entry name" value="Znf_GATA"/>
</dbReference>
<evidence type="ECO:0000259" key="11">
    <source>
        <dbReference type="PROSITE" id="PS50114"/>
    </source>
</evidence>
<evidence type="ECO:0000256" key="7">
    <source>
        <dbReference type="ARBA" id="ARBA00023163"/>
    </source>
</evidence>
<keyword evidence="3 9" id="KW-0863">Zinc-finger</keyword>
<evidence type="ECO:0000256" key="5">
    <source>
        <dbReference type="ARBA" id="ARBA00023015"/>
    </source>
</evidence>
<dbReference type="Proteomes" id="UP001628179">
    <property type="component" value="Unassembled WGS sequence"/>
</dbReference>
<accession>A0ABQ0G386</accession>
<feature type="compositionally biased region" description="Low complexity" evidence="10">
    <location>
        <begin position="664"/>
        <end position="673"/>
    </location>
</feature>
<dbReference type="PANTHER" id="PTHR10071:SF281">
    <property type="entry name" value="BOX A-BINDING FACTOR-RELATED"/>
    <property type="match status" value="1"/>
</dbReference>
<feature type="compositionally biased region" description="Polar residues" evidence="10">
    <location>
        <begin position="632"/>
        <end position="649"/>
    </location>
</feature>
<feature type="region of interest" description="Disordered" evidence="10">
    <location>
        <begin position="274"/>
        <end position="300"/>
    </location>
</feature>
<keyword evidence="8" id="KW-0539">Nucleus</keyword>
<keyword evidence="2" id="KW-0479">Metal-binding</keyword>
<feature type="compositionally biased region" description="Low complexity" evidence="10">
    <location>
        <begin position="51"/>
        <end position="68"/>
    </location>
</feature>
<dbReference type="PROSITE" id="PS50114">
    <property type="entry name" value="GATA_ZN_FINGER_2"/>
    <property type="match status" value="1"/>
</dbReference>
<proteinExistence type="predicted"/>
<feature type="region of interest" description="Disordered" evidence="10">
    <location>
        <begin position="590"/>
        <end position="687"/>
    </location>
</feature>
<dbReference type="SUPFAM" id="SSF57716">
    <property type="entry name" value="Glucocorticoid receptor-like (DNA-binding domain)"/>
    <property type="match status" value="1"/>
</dbReference>
<dbReference type="PRINTS" id="PR00619">
    <property type="entry name" value="GATAZNFINGER"/>
</dbReference>
<feature type="compositionally biased region" description="Polar residues" evidence="10">
    <location>
        <begin position="542"/>
        <end position="561"/>
    </location>
</feature>
<evidence type="ECO:0000256" key="1">
    <source>
        <dbReference type="ARBA" id="ARBA00004123"/>
    </source>
</evidence>
<protein>
    <submittedName>
        <fullName evidence="12">Sodium- and chloride-dependent GABA transporter 1</fullName>
    </submittedName>
</protein>
<dbReference type="InterPro" id="IPR013088">
    <property type="entry name" value="Znf_NHR/GATA"/>
</dbReference>
<feature type="region of interest" description="Disordered" evidence="10">
    <location>
        <begin position="1"/>
        <end position="68"/>
    </location>
</feature>
<dbReference type="Gene3D" id="3.30.50.10">
    <property type="entry name" value="Erythroid Transcription Factor GATA-1, subunit A"/>
    <property type="match status" value="1"/>
</dbReference>
<feature type="compositionally biased region" description="Low complexity" evidence="10">
    <location>
        <begin position="755"/>
        <end position="779"/>
    </location>
</feature>
<keyword evidence="4" id="KW-0862">Zinc</keyword>
<dbReference type="GeneID" id="98173183"/>
<evidence type="ECO:0000313" key="12">
    <source>
        <dbReference type="EMBL" id="GAB1312228.1"/>
    </source>
</evidence>
<evidence type="ECO:0000256" key="9">
    <source>
        <dbReference type="PROSITE-ProRule" id="PRU00094"/>
    </source>
</evidence>
<evidence type="ECO:0000256" key="3">
    <source>
        <dbReference type="ARBA" id="ARBA00022771"/>
    </source>
</evidence>
<feature type="compositionally biased region" description="Polar residues" evidence="10">
    <location>
        <begin position="901"/>
        <end position="919"/>
    </location>
</feature>
<keyword evidence="13" id="KW-1185">Reference proteome</keyword>
<feature type="compositionally biased region" description="Polar residues" evidence="10">
    <location>
        <begin position="615"/>
        <end position="625"/>
    </location>
</feature>
<feature type="compositionally biased region" description="Polar residues" evidence="10">
    <location>
        <begin position="7"/>
        <end position="22"/>
    </location>
</feature>
<dbReference type="Pfam" id="PF00320">
    <property type="entry name" value="GATA"/>
    <property type="match status" value="1"/>
</dbReference>
<dbReference type="RefSeq" id="XP_070913961.1">
    <property type="nucleotide sequence ID" value="XM_071057860.1"/>
</dbReference>
<feature type="region of interest" description="Disordered" evidence="10">
    <location>
        <begin position="736"/>
        <end position="828"/>
    </location>
</feature>
<name>A0ABQ0G386_9PEZI</name>
<comment type="subcellular location">
    <subcellularLocation>
        <location evidence="1">Nucleus</location>
    </subcellularLocation>
</comment>
<dbReference type="SMART" id="SM00401">
    <property type="entry name" value="ZnF_GATA"/>
    <property type="match status" value="1"/>
</dbReference>
<keyword evidence="5" id="KW-0805">Transcription regulation</keyword>
<gene>
    <name evidence="12" type="primary">GAT1</name>
    <name evidence="12" type="ORF">MFIFM68171_02438</name>
</gene>
<feature type="region of interest" description="Disordered" evidence="10">
    <location>
        <begin position="517"/>
        <end position="576"/>
    </location>
</feature>
<feature type="region of interest" description="Disordered" evidence="10">
    <location>
        <begin position="840"/>
        <end position="951"/>
    </location>
</feature>